<evidence type="ECO:0000256" key="1">
    <source>
        <dbReference type="SAM" id="MobiDB-lite"/>
    </source>
</evidence>
<dbReference type="AlphaFoldDB" id="A0A3D8VJ19"/>
<feature type="transmembrane region" description="Helical" evidence="2">
    <location>
        <begin position="1011"/>
        <end position="1032"/>
    </location>
</feature>
<dbReference type="Proteomes" id="UP000256829">
    <property type="component" value="Unassembled WGS sequence"/>
</dbReference>
<evidence type="ECO:0000256" key="2">
    <source>
        <dbReference type="SAM" id="Phobius"/>
    </source>
</evidence>
<dbReference type="EMBL" id="QTJR01000001">
    <property type="protein sequence ID" value="RDY69325.1"/>
    <property type="molecule type" value="Genomic_DNA"/>
</dbReference>
<feature type="transmembrane region" description="Helical" evidence="2">
    <location>
        <begin position="967"/>
        <end position="990"/>
    </location>
</feature>
<evidence type="ECO:0000313" key="3">
    <source>
        <dbReference type="EMBL" id="RDY69325.1"/>
    </source>
</evidence>
<keyword evidence="2" id="KW-0812">Transmembrane</keyword>
<keyword evidence="2" id="KW-0472">Membrane</keyword>
<sequence length="1050" mass="114298">MACASSPAVGAPAPLASAPIANDAREPDDAPDEERFGASSYFSATPQLRPLRPLAHLPPNARARVHAAVATAPDPWETRLGRSFDMEMAAMITAFQARGYVLDGFALAWHPRDAEAANTGRKSDADAGRDLHREIPGVMLFRRDGWRSGGDVEYYAVFLVGDSQTFGVEPAAFARAARCALLFNGIGPDELQAARLVDCDLAAVPPGTRERGLDIIGPSFSGSMQSMAVALGNLCNGPCDERVRVTMLSPSASVGSNRAIVAHPFLARRDGEGTAPVEYHSLARNLATQVAGLLGHLCRDEGIPVENVTILAEESTFGGEALRLARHDPSAIGCGERLRISARQFPPNIASIRAEHSILRGAQREHAEAALPATRRLLELDMGGAEAASERPPVYQPSLTSRSDELMLYRGFDTMKVYRTPNVVVIVATDIRDRLFLLGEVRKALPGALPVMVELDFLAVHPDYRKASRGAVVLAAGEPVACLSEDGDLVACRAVVKDERCHAPRQDDVAGAGAANARGRTQKTRFPFATDHAANTFRAVVLLDEFREGNAPFGQFMARKERALAEPGEPVAYVATMAGFQGLGRKSYEQRSLVAVADVRLAMQEPAYLALMLGGLFFVVAAVWLWLGECRGRVMLPFLRGLVSDFRATTATAWRRWRHGRRVEATPCQNPTAAASLQPACRTAWLAAMTAVGAAALVIATRRLAELLQSSAEDATRQPCYFMLAHGRDLHALACIWLLYAGLCIVAYMRLNVSNRRYAFYNAVFTRNARRTANRTRVITGVSWAVPVVCGLAAMGLVLLVHGRAVSIDNNDVWWIAGIVLATGLAFLVNLFWQVRLLGNLSLSLARTIAPVQAQRAIRDWPKPSAIREAPQTPFNLSLREYRRDMPALLRASPRAWAKRTLQVMRDAGTSGPDAMNPWQFERWTEQLVAELKLCVVPIRTCAWCAMLAPVSVLVAMSVYPPVYERLLTSIAIMLLLLSFAATILVVLRLEKDAMLGLMFTNDGNTLTFGGALRALWPKFVAMGLILVPLAAPDVWSWMYGLVRSINSFG</sequence>
<accession>A0A3D8VJ19</accession>
<protein>
    <submittedName>
        <fullName evidence="3">Uncharacterized protein</fullName>
    </submittedName>
</protein>
<feature type="transmembrane region" description="Helical" evidence="2">
    <location>
        <begin position="813"/>
        <end position="833"/>
    </location>
</feature>
<feature type="transmembrane region" description="Helical" evidence="2">
    <location>
        <begin position="684"/>
        <end position="701"/>
    </location>
</feature>
<feature type="compositionally biased region" description="Basic and acidic residues" evidence="1">
    <location>
        <begin position="23"/>
        <end position="36"/>
    </location>
</feature>
<feature type="transmembrane region" description="Helical" evidence="2">
    <location>
        <begin position="730"/>
        <end position="749"/>
    </location>
</feature>
<name>A0A3D8VJ19_9GAMM</name>
<feature type="transmembrane region" description="Helical" evidence="2">
    <location>
        <begin position="778"/>
        <end position="801"/>
    </location>
</feature>
<feature type="transmembrane region" description="Helical" evidence="2">
    <location>
        <begin position="607"/>
        <end position="627"/>
    </location>
</feature>
<proteinExistence type="predicted"/>
<comment type="caution">
    <text evidence="3">The sequence shown here is derived from an EMBL/GenBank/DDBJ whole genome shotgun (WGS) entry which is preliminary data.</text>
</comment>
<keyword evidence="2" id="KW-1133">Transmembrane helix</keyword>
<reference evidence="3 4" key="1">
    <citation type="submission" date="2018-08" db="EMBL/GenBank/DDBJ databases">
        <title>Lysobacter soli KCTC 22011, whole genome shotgun sequence.</title>
        <authorList>
            <person name="Zhang X."/>
            <person name="Feng G."/>
            <person name="Zhu H."/>
        </authorList>
    </citation>
    <scope>NUCLEOTIDE SEQUENCE [LARGE SCALE GENOMIC DNA]</scope>
    <source>
        <strain evidence="3 4">KCTC 22011</strain>
    </source>
</reference>
<keyword evidence="4" id="KW-1185">Reference proteome</keyword>
<evidence type="ECO:0000313" key="4">
    <source>
        <dbReference type="Proteomes" id="UP000256829"/>
    </source>
</evidence>
<gene>
    <name evidence="3" type="ORF">DX912_00685</name>
</gene>
<feature type="region of interest" description="Disordered" evidence="1">
    <location>
        <begin position="1"/>
        <end position="36"/>
    </location>
</feature>
<organism evidence="3 4">
    <name type="scientific">Lysobacter soli</name>
    <dbReference type="NCBI Taxonomy" id="453783"/>
    <lineage>
        <taxon>Bacteria</taxon>
        <taxon>Pseudomonadati</taxon>
        <taxon>Pseudomonadota</taxon>
        <taxon>Gammaproteobacteria</taxon>
        <taxon>Lysobacterales</taxon>
        <taxon>Lysobacteraceae</taxon>
        <taxon>Lysobacter</taxon>
    </lineage>
</organism>
<feature type="transmembrane region" description="Helical" evidence="2">
    <location>
        <begin position="942"/>
        <end position="961"/>
    </location>
</feature>